<name>A0A7Y6M9P1_9ACTN</name>
<gene>
    <name evidence="4" type="ORF">HT134_02445</name>
</gene>
<sequence>MGAPTVRWALLLAAATTLWLAQPAAAHAMDTARTTAQAAGTAGTTAQAAGTAPVTRAAGTAGADAVTRASADGRVVFIGVPGLHWNDLDPARTPHLWRLAGQSALGSVSVKTVGTVACPYDGWLTVSAGVRSAVGHGCGLPPEPETRGAGAVVPGFQDLRGLRDGTYAGTLGQAVHAAGQCTAAVGPGAALALADLEGKVDVYAAEPAALADWTRCRVTAVDVDELITPYLSGGGLPAEPEALAPARREEAARAADAKVGETLAKVPAGTDVVLAGIGDHGTMPHLRVAMWKGTQATPGALLGTTSTRRDDIVILPDIAPTVLAAAGIAAPPTVIGVPWHPGAVLTLDEGVAHLRESDLTGTTVRSTTGLFFTGFAILQVSFYVTAYLLLSRRRRPYAVGVAALGVASIPVSTYLVNLLPWVRAGVPAAALVGGVLGIAALIVLAALAGPWRRHPLGPPAVVAGVTAATLVGDLLSGTTLQFNSLMGYTAVVGGRYYGLANIPFALLATAVLMVTAVAADHLVRVGRRTVAVALVSTLGLVAMLLAGWPGVGSDFGGVIAFVPGIAVTAMLVAGRRVSLVKLAGFCVLGGVVVTIIAVLDHTRPVASQTHLGRFVGQVIDGTFLPMIGRKLGAMLNTMLSPNLMPIVIVGLAFLVFALLRPAKVSAGLVPQAFARAPMLRAGLVGALVSGVVGMLVNDSGTAVLSMAVSLAVPLVLYAGLRSPMPEPEPGDPRPDTLEPHGAARTPA</sequence>
<feature type="transmembrane region" description="Helical" evidence="2">
    <location>
        <begin position="502"/>
        <end position="523"/>
    </location>
</feature>
<evidence type="ECO:0000256" key="1">
    <source>
        <dbReference type="SAM" id="MobiDB-lite"/>
    </source>
</evidence>
<evidence type="ECO:0000313" key="4">
    <source>
        <dbReference type="EMBL" id="NUW38990.1"/>
    </source>
</evidence>
<organism evidence="4 5">
    <name type="scientific">Nonomuraea rhodomycinica</name>
    <dbReference type="NCBI Taxonomy" id="1712872"/>
    <lineage>
        <taxon>Bacteria</taxon>
        <taxon>Bacillati</taxon>
        <taxon>Actinomycetota</taxon>
        <taxon>Actinomycetes</taxon>
        <taxon>Streptosporangiales</taxon>
        <taxon>Streptosporangiaceae</taxon>
        <taxon>Nonomuraea</taxon>
    </lineage>
</organism>
<evidence type="ECO:0000256" key="2">
    <source>
        <dbReference type="SAM" id="Phobius"/>
    </source>
</evidence>
<proteinExistence type="predicted"/>
<keyword evidence="2" id="KW-0472">Membrane</keyword>
<feature type="transmembrane region" description="Helical" evidence="2">
    <location>
        <begin position="530"/>
        <end position="549"/>
    </location>
</feature>
<dbReference type="SUPFAM" id="SSF53649">
    <property type="entry name" value="Alkaline phosphatase-like"/>
    <property type="match status" value="1"/>
</dbReference>
<feature type="transmembrane region" description="Helical" evidence="2">
    <location>
        <begin position="460"/>
        <end position="482"/>
    </location>
</feature>
<feature type="transmembrane region" description="Helical" evidence="2">
    <location>
        <begin position="702"/>
        <end position="720"/>
    </location>
</feature>
<accession>A0A7Y6M9P1</accession>
<reference evidence="4 5" key="1">
    <citation type="submission" date="2020-06" db="EMBL/GenBank/DDBJ databases">
        <authorList>
            <person name="Chanama M."/>
        </authorList>
    </citation>
    <scope>NUCLEOTIDE SEQUENCE [LARGE SCALE GENOMIC DNA]</scope>
    <source>
        <strain evidence="4 5">TBRC6557</strain>
    </source>
</reference>
<feature type="transmembrane region" description="Helical" evidence="2">
    <location>
        <begin position="579"/>
        <end position="599"/>
    </location>
</feature>
<comment type="caution">
    <text evidence="4">The sequence shown here is derived from an EMBL/GenBank/DDBJ whole genome shotgun (WGS) entry which is preliminary data.</text>
</comment>
<feature type="transmembrane region" description="Helical" evidence="2">
    <location>
        <begin position="639"/>
        <end position="659"/>
    </location>
</feature>
<dbReference type="Proteomes" id="UP000546126">
    <property type="component" value="Unassembled WGS sequence"/>
</dbReference>
<feature type="region of interest" description="Disordered" evidence="1">
    <location>
        <begin position="723"/>
        <end position="747"/>
    </location>
</feature>
<feature type="transmembrane region" description="Helical" evidence="2">
    <location>
        <begin position="369"/>
        <end position="390"/>
    </location>
</feature>
<evidence type="ECO:0000256" key="3">
    <source>
        <dbReference type="SAM" id="SignalP"/>
    </source>
</evidence>
<feature type="transmembrane region" description="Helical" evidence="2">
    <location>
        <begin position="428"/>
        <end position="448"/>
    </location>
</feature>
<feature type="transmembrane region" description="Helical" evidence="2">
    <location>
        <begin position="397"/>
        <end position="416"/>
    </location>
</feature>
<dbReference type="RefSeq" id="WP_175598596.1">
    <property type="nucleotide sequence ID" value="NZ_JABWGO010000001.1"/>
</dbReference>
<dbReference type="InterPro" id="IPR017850">
    <property type="entry name" value="Alkaline_phosphatase_core_sf"/>
</dbReference>
<keyword evidence="2" id="KW-1133">Transmembrane helix</keyword>
<protein>
    <submittedName>
        <fullName evidence="4">Uncharacterized protein</fullName>
    </submittedName>
</protein>
<feature type="signal peptide" evidence="3">
    <location>
        <begin position="1"/>
        <end position="28"/>
    </location>
</feature>
<dbReference type="EMBL" id="JABWGO010000001">
    <property type="protein sequence ID" value="NUW38990.1"/>
    <property type="molecule type" value="Genomic_DNA"/>
</dbReference>
<dbReference type="AlphaFoldDB" id="A0A7Y6M9P1"/>
<evidence type="ECO:0000313" key="5">
    <source>
        <dbReference type="Proteomes" id="UP000546126"/>
    </source>
</evidence>
<keyword evidence="3" id="KW-0732">Signal</keyword>
<keyword evidence="2" id="KW-0812">Transmembrane</keyword>
<feature type="transmembrane region" description="Helical" evidence="2">
    <location>
        <begin position="679"/>
        <end position="696"/>
    </location>
</feature>
<feature type="chain" id="PRO_5031403166" evidence="3">
    <location>
        <begin position="29"/>
        <end position="747"/>
    </location>
</feature>
<feature type="transmembrane region" description="Helical" evidence="2">
    <location>
        <begin position="555"/>
        <end position="572"/>
    </location>
</feature>
<keyword evidence="5" id="KW-1185">Reference proteome</keyword>